<dbReference type="AlphaFoldDB" id="A0A932CNK8"/>
<comment type="caution">
    <text evidence="2">The sequence shown here is derived from an EMBL/GenBank/DDBJ whole genome shotgun (WGS) entry which is preliminary data.</text>
</comment>
<dbReference type="Proteomes" id="UP000769766">
    <property type="component" value="Unassembled WGS sequence"/>
</dbReference>
<dbReference type="InterPro" id="IPR010327">
    <property type="entry name" value="FldB/FldC_alpha/beta"/>
</dbReference>
<dbReference type="EMBL" id="JACPRF010000113">
    <property type="protein sequence ID" value="MBI2875962.1"/>
    <property type="molecule type" value="Genomic_DNA"/>
</dbReference>
<evidence type="ECO:0000256" key="1">
    <source>
        <dbReference type="ARBA" id="ARBA00005806"/>
    </source>
</evidence>
<accession>A0A932CNK8</accession>
<evidence type="ECO:0000313" key="2">
    <source>
        <dbReference type="EMBL" id="MBI2875962.1"/>
    </source>
</evidence>
<comment type="similarity">
    <text evidence="1">Belongs to the FldB/FldC dehydratase alpha/beta subunit family.</text>
</comment>
<proteinExistence type="inferred from homology"/>
<organism evidence="2 3">
    <name type="scientific">Tectimicrobiota bacterium</name>
    <dbReference type="NCBI Taxonomy" id="2528274"/>
    <lineage>
        <taxon>Bacteria</taxon>
        <taxon>Pseudomonadati</taxon>
        <taxon>Nitrospinota/Tectimicrobiota group</taxon>
        <taxon>Candidatus Tectimicrobiota</taxon>
    </lineage>
</organism>
<name>A0A932CNK8_UNCTE</name>
<dbReference type="PANTHER" id="PTHR30548">
    <property type="entry name" value="2-HYDROXYGLUTARYL-COA DEHYDRATASE, D-COMPONENT-RELATED"/>
    <property type="match status" value="1"/>
</dbReference>
<evidence type="ECO:0000313" key="3">
    <source>
        <dbReference type="Proteomes" id="UP000769766"/>
    </source>
</evidence>
<dbReference type="Pfam" id="PF06050">
    <property type="entry name" value="HGD-D"/>
    <property type="match status" value="1"/>
</dbReference>
<sequence length="166" mass="18800">FEGVCQEAEERVRSGQGVVPQEKHRLLWCHTAPLFTDVFSFLEEEYGAVVVFDELSHVAPPADESMGLLEGIAAEKIQYSWNGPAERRVQIVLDIAREYQIDACIHFDQWGCQIANGSAKMIRDALESQLGIPTLTLEGDYMDFRVNSEEQIKARLAAFMEILPRR</sequence>
<dbReference type="Gene3D" id="3.40.50.11900">
    <property type="match status" value="1"/>
</dbReference>
<reference evidence="2" key="1">
    <citation type="submission" date="2020-07" db="EMBL/GenBank/DDBJ databases">
        <title>Huge and variable diversity of episymbiotic CPR bacteria and DPANN archaea in groundwater ecosystems.</title>
        <authorList>
            <person name="He C.Y."/>
            <person name="Keren R."/>
            <person name="Whittaker M."/>
            <person name="Farag I.F."/>
            <person name="Doudna J."/>
            <person name="Cate J.H.D."/>
            <person name="Banfield J.F."/>
        </authorList>
    </citation>
    <scope>NUCLEOTIDE SEQUENCE</scope>
    <source>
        <strain evidence="2">NC_groundwater_672_Ag_B-0.1um_62_36</strain>
    </source>
</reference>
<feature type="non-terminal residue" evidence="2">
    <location>
        <position position="1"/>
    </location>
</feature>
<dbReference type="PANTHER" id="PTHR30548:SF2">
    <property type="entry name" value="2-HYDROXYACYL-COA DEHYDRATASE,D-COMPONENT"/>
    <property type="match status" value="1"/>
</dbReference>
<gene>
    <name evidence="2" type="ORF">HYY20_03700</name>
</gene>
<protein>
    <submittedName>
        <fullName evidence="2">2-hydroxyacyl-CoA dehydratase</fullName>
    </submittedName>
</protein>